<reference evidence="1" key="1">
    <citation type="journal article" date="2021" name="Mol. Ecol. Resour.">
        <title>Phylogenomic analyses of the genus Drosophila reveals genomic signals of climate adaptation.</title>
        <authorList>
            <person name="Li F."/>
            <person name="Rane R.V."/>
            <person name="Luria V."/>
            <person name="Xiong Z."/>
            <person name="Chen J."/>
            <person name="Li Z."/>
            <person name="Catullo R.A."/>
            <person name="Griffin P.C."/>
            <person name="Schiffer M."/>
            <person name="Pearce S."/>
            <person name="Lee S.F."/>
            <person name="McElroy K."/>
            <person name="Stocker A."/>
            <person name="Shirriffs J."/>
            <person name="Cockerell F."/>
            <person name="Coppin C."/>
            <person name="Sgro C.M."/>
            <person name="Karger A."/>
            <person name="Cain J.W."/>
            <person name="Weber J.A."/>
            <person name="Santpere G."/>
            <person name="Kirschner M.W."/>
            <person name="Hoffmann A.A."/>
            <person name="Oakeshott J.G."/>
            <person name="Zhang G."/>
        </authorList>
    </citation>
    <scope>NUCLEOTIDE SEQUENCE</scope>
    <source>
        <strain evidence="1">BGI-SZ-2011g</strain>
    </source>
</reference>
<evidence type="ECO:0008006" key="3">
    <source>
        <dbReference type="Google" id="ProtNLM"/>
    </source>
</evidence>
<evidence type="ECO:0000313" key="2">
    <source>
        <dbReference type="Proteomes" id="UP001200034"/>
    </source>
</evidence>
<proteinExistence type="predicted"/>
<dbReference type="Proteomes" id="UP001200034">
    <property type="component" value="Unassembled WGS sequence"/>
</dbReference>
<accession>A0AAD4KB61</accession>
<keyword evidence="2" id="KW-1185">Reference proteome</keyword>
<comment type="caution">
    <text evidence="1">The sequence shown here is derived from an EMBL/GenBank/DDBJ whole genome shotgun (WGS) entry which is preliminary data.</text>
</comment>
<dbReference type="EMBL" id="JAJJHW010000095">
    <property type="protein sequence ID" value="KAH8387384.1"/>
    <property type="molecule type" value="Genomic_DNA"/>
</dbReference>
<dbReference type="Gene3D" id="1.10.238.10">
    <property type="entry name" value="EF-hand"/>
    <property type="match status" value="2"/>
</dbReference>
<dbReference type="AlphaFoldDB" id="A0AAD4KB61"/>
<name>A0AAD4KB61_9MUSC</name>
<dbReference type="PANTHER" id="PTHR23048:SF49">
    <property type="entry name" value="FI08416P-RELATED"/>
    <property type="match status" value="1"/>
</dbReference>
<dbReference type="SUPFAM" id="SSF47473">
    <property type="entry name" value="EF-hand"/>
    <property type="match status" value="2"/>
</dbReference>
<evidence type="ECO:0000313" key="1">
    <source>
        <dbReference type="EMBL" id="KAH8387384.1"/>
    </source>
</evidence>
<sequence>MTERQRHDDGLMANGFWTCEELLHSLPQVLQLRGIFNVFVRFNDCNAIDVTKVPECLHAMGLRVSDATLQSCLAERLMEFPQDKPPNRVSFELVLTLYNELAEEMPTASVLINGLRSCDGQCTGVLPLVKMRRLLISVGRRLIESEVGAMLDAMKDDKGNVNYVRLLERLFAGDMQAVKKLNEVRQYLDAVGKNACRMDMIKRDEFIMTLRKLDVNCSGYIAADRLLQLLNAEAERFTSAELTTLTRGMTNCKKQVDYRLFLRLIMNE</sequence>
<dbReference type="PANTHER" id="PTHR23048">
    <property type="entry name" value="MYOSIN LIGHT CHAIN 1, 3"/>
    <property type="match status" value="1"/>
</dbReference>
<dbReference type="InterPro" id="IPR011992">
    <property type="entry name" value="EF-hand-dom_pair"/>
</dbReference>
<dbReference type="GO" id="GO:0032036">
    <property type="term" value="F:myosin heavy chain binding"/>
    <property type="evidence" value="ECO:0007669"/>
    <property type="project" value="TreeGrafter"/>
</dbReference>
<dbReference type="GO" id="GO:0016460">
    <property type="term" value="C:myosin II complex"/>
    <property type="evidence" value="ECO:0007669"/>
    <property type="project" value="TreeGrafter"/>
</dbReference>
<gene>
    <name evidence="1" type="ORF">KR093_006725</name>
</gene>
<protein>
    <recommendedName>
        <fullName evidence="3">EF-hand domain-containing protein</fullName>
    </recommendedName>
</protein>
<organism evidence="1 2">
    <name type="scientific">Drosophila rubida</name>
    <dbReference type="NCBI Taxonomy" id="30044"/>
    <lineage>
        <taxon>Eukaryota</taxon>
        <taxon>Metazoa</taxon>
        <taxon>Ecdysozoa</taxon>
        <taxon>Arthropoda</taxon>
        <taxon>Hexapoda</taxon>
        <taxon>Insecta</taxon>
        <taxon>Pterygota</taxon>
        <taxon>Neoptera</taxon>
        <taxon>Endopterygota</taxon>
        <taxon>Diptera</taxon>
        <taxon>Brachycera</taxon>
        <taxon>Muscomorpha</taxon>
        <taxon>Ephydroidea</taxon>
        <taxon>Drosophilidae</taxon>
        <taxon>Drosophila</taxon>
    </lineage>
</organism>
<dbReference type="InterPro" id="IPR050230">
    <property type="entry name" value="CALM/Myosin/TropC-like"/>
</dbReference>